<feature type="compositionally biased region" description="Polar residues" evidence="1">
    <location>
        <begin position="105"/>
        <end position="114"/>
    </location>
</feature>
<dbReference type="AlphaFoldDB" id="I7B5Q5"/>
<gene>
    <name evidence="2" type="primary">HIF-1a</name>
</gene>
<evidence type="ECO:0000313" key="2">
    <source>
        <dbReference type="EMBL" id="AFO10122.1"/>
    </source>
</evidence>
<sequence>SKEEPQTVTAKVFTNVAREAPQVVTSKIFGNIIRETPQVVTSKIFSNIRDTQPQPVTQKAFVSTSQVKEAPSVIITNASAATVKNVPQAVTSKIFASAPKDIVQQSPLKPSAPTSDLPRPQAATSKIFAPRTEDMNKGYLMFSDEEPGLTILKDEPEDLTHLAPTAGDVCVPLETNAFITDMFDDIMLSDNYCPLLNDDLNSLSDSQSSNGSKTSGDPFFSYREELSPSASPSDLSSSSLTESPGGCSMPSLCSPSLSGDDDHMTQLMSVGMGSPCTDADEDLTMRAPYIPMGVGEDLPLLISADLMWGPIQDKPPSEDSWSLLSPVSKPDLSSNLAQLLCSDTTTTVISPPPQSSARTTIGRCNDHGGGLLDTNSVLTNSTSKKGPVSDSDWPKSPRRQKQNGPPDPLKETNGVTTSRRAPDRPPCKRLAPSGSTRSDAGGGAGGKRPRQTPGAWVPDGGGTSSKPPPPGESVLMNLLVSGCDVSAGYICLGPTRAGLVSKQTKPS</sequence>
<proteinExistence type="evidence at transcript level"/>
<reference evidence="2" key="1">
    <citation type="journal article" date="2012" name="J. Insect Physiol.">
        <title>Genome-wide analysis of transcriptional changes in the thoracic muscle of the migratory locust, Locusta migratoria, exposed to hypobaric hypoxia.</title>
        <authorList>
            <person name="Zhao D.J."/>
            <person name="Zhang Z.Y."/>
            <person name="Harrison J."/>
            <person name="Kang L."/>
        </authorList>
    </citation>
    <scope>NUCLEOTIDE SEQUENCE</scope>
</reference>
<feature type="region of interest" description="Disordered" evidence="1">
    <location>
        <begin position="345"/>
        <end position="474"/>
    </location>
</feature>
<organism evidence="2">
    <name type="scientific">Locusta migratoria</name>
    <name type="common">Migratory locust</name>
    <dbReference type="NCBI Taxonomy" id="7004"/>
    <lineage>
        <taxon>Eukaryota</taxon>
        <taxon>Metazoa</taxon>
        <taxon>Ecdysozoa</taxon>
        <taxon>Arthropoda</taxon>
        <taxon>Hexapoda</taxon>
        <taxon>Insecta</taxon>
        <taxon>Pterygota</taxon>
        <taxon>Neoptera</taxon>
        <taxon>Polyneoptera</taxon>
        <taxon>Orthoptera</taxon>
        <taxon>Caelifera</taxon>
        <taxon>Acrididea</taxon>
        <taxon>Acridomorpha</taxon>
        <taxon>Acridoidea</taxon>
        <taxon>Acrididae</taxon>
        <taxon>Oedipodinae</taxon>
        <taxon>Locusta</taxon>
    </lineage>
</organism>
<dbReference type="EMBL" id="JX110862">
    <property type="protein sequence ID" value="AFO10122.1"/>
    <property type="molecule type" value="mRNA"/>
</dbReference>
<feature type="compositionally biased region" description="Polar residues" evidence="1">
    <location>
        <begin position="345"/>
        <end position="359"/>
    </location>
</feature>
<feature type="region of interest" description="Disordered" evidence="1">
    <location>
        <begin position="203"/>
        <end position="267"/>
    </location>
</feature>
<feature type="region of interest" description="Disordered" evidence="1">
    <location>
        <begin position="105"/>
        <end position="124"/>
    </location>
</feature>
<feature type="non-terminal residue" evidence="2">
    <location>
        <position position="1"/>
    </location>
</feature>
<feature type="compositionally biased region" description="Polar residues" evidence="1">
    <location>
        <begin position="373"/>
        <end position="384"/>
    </location>
</feature>
<protein>
    <submittedName>
        <fullName evidence="2">Hypoxia-inducible factor 1 alpha</fullName>
    </submittedName>
</protein>
<feature type="compositionally biased region" description="Low complexity" evidence="1">
    <location>
        <begin position="227"/>
        <end position="258"/>
    </location>
</feature>
<name>I7B5Q5_LOCMI</name>
<accession>I7B5Q5</accession>
<evidence type="ECO:0000256" key="1">
    <source>
        <dbReference type="SAM" id="MobiDB-lite"/>
    </source>
</evidence>
<feature type="compositionally biased region" description="Low complexity" evidence="1">
    <location>
        <begin position="203"/>
        <end position="212"/>
    </location>
</feature>